<dbReference type="PRINTS" id="PR00080">
    <property type="entry name" value="SDRFAMILY"/>
</dbReference>
<evidence type="ECO:0000313" key="5">
    <source>
        <dbReference type="Proteomes" id="UP001499882"/>
    </source>
</evidence>
<comment type="similarity">
    <text evidence="1">Belongs to the short-chain dehydrogenases/reductases (SDR) family.</text>
</comment>
<gene>
    <name evidence="4" type="ORF">GCM10023350_00210</name>
</gene>
<dbReference type="InterPro" id="IPR020904">
    <property type="entry name" value="Sc_DH/Rdtase_CS"/>
</dbReference>
<dbReference type="SUPFAM" id="SSF51735">
    <property type="entry name" value="NAD(P)-binding Rossmann-fold domains"/>
    <property type="match status" value="1"/>
</dbReference>
<evidence type="ECO:0000259" key="3">
    <source>
        <dbReference type="SMART" id="SM00822"/>
    </source>
</evidence>
<dbReference type="RefSeq" id="WP_345524454.1">
    <property type="nucleotide sequence ID" value="NZ_BAABKN010000001.1"/>
</dbReference>
<dbReference type="PANTHER" id="PTHR42760:SF133">
    <property type="entry name" value="3-OXOACYL-[ACYL-CARRIER-PROTEIN] REDUCTASE"/>
    <property type="match status" value="1"/>
</dbReference>
<dbReference type="CDD" id="cd05233">
    <property type="entry name" value="SDR_c"/>
    <property type="match status" value="1"/>
</dbReference>
<accession>A0ABP8Y7I3</accession>
<organism evidence="4 5">
    <name type="scientific">Nocardioides endophyticus</name>
    <dbReference type="NCBI Taxonomy" id="1353775"/>
    <lineage>
        <taxon>Bacteria</taxon>
        <taxon>Bacillati</taxon>
        <taxon>Actinomycetota</taxon>
        <taxon>Actinomycetes</taxon>
        <taxon>Propionibacteriales</taxon>
        <taxon>Nocardioidaceae</taxon>
        <taxon>Nocardioides</taxon>
    </lineage>
</organism>
<keyword evidence="2" id="KW-0560">Oxidoreductase</keyword>
<feature type="domain" description="Ketoreductase" evidence="3">
    <location>
        <begin position="21"/>
        <end position="222"/>
    </location>
</feature>
<dbReference type="InterPro" id="IPR036291">
    <property type="entry name" value="NAD(P)-bd_dom_sf"/>
</dbReference>
<dbReference type="PRINTS" id="PR00081">
    <property type="entry name" value="GDHRDH"/>
</dbReference>
<comment type="caution">
    <text evidence="4">The sequence shown here is derived from an EMBL/GenBank/DDBJ whole genome shotgun (WGS) entry which is preliminary data.</text>
</comment>
<dbReference type="PROSITE" id="PS00061">
    <property type="entry name" value="ADH_SHORT"/>
    <property type="match status" value="1"/>
</dbReference>
<dbReference type="PANTHER" id="PTHR42760">
    <property type="entry name" value="SHORT-CHAIN DEHYDROGENASES/REDUCTASES FAMILY MEMBER"/>
    <property type="match status" value="1"/>
</dbReference>
<evidence type="ECO:0000256" key="2">
    <source>
        <dbReference type="ARBA" id="ARBA00023002"/>
    </source>
</evidence>
<dbReference type="InterPro" id="IPR057326">
    <property type="entry name" value="KR_dom"/>
</dbReference>
<sequence>MTVNDDVRSRTLDGLFDIRGRVAVVTGGGSGLGRAIALVLARAGARVTCLDVNERGLRDVADELAMDGITVRTMVVDVVDAEEVRRAVATAASDGSGINILVANAGISAGTGPIHQSGRLAEIDLDRWKRVIDINLGGVLNTLRSGVEFADPDYTRIMLMSSVSGIRAEPLVGYAYAASKAGVIALMRNAALELAPSGILVNAIAPSGFTTSLGDGNAVRDGIVKQFVGASALRRPAHPDELQGLALFLASPASSFVTGSVFTIDGGVAVDRSSSMPYGGAE</sequence>
<dbReference type="InterPro" id="IPR002347">
    <property type="entry name" value="SDR_fam"/>
</dbReference>
<dbReference type="Gene3D" id="3.40.50.720">
    <property type="entry name" value="NAD(P)-binding Rossmann-like Domain"/>
    <property type="match status" value="1"/>
</dbReference>
<dbReference type="EMBL" id="BAABKN010000001">
    <property type="protein sequence ID" value="GAA4722146.1"/>
    <property type="molecule type" value="Genomic_DNA"/>
</dbReference>
<proteinExistence type="inferred from homology"/>
<evidence type="ECO:0000256" key="1">
    <source>
        <dbReference type="ARBA" id="ARBA00006484"/>
    </source>
</evidence>
<protein>
    <submittedName>
        <fullName evidence="4">SDR family NAD(P)-dependent oxidoreductase</fullName>
    </submittedName>
</protein>
<keyword evidence="5" id="KW-1185">Reference proteome</keyword>
<reference evidence="5" key="1">
    <citation type="journal article" date="2019" name="Int. J. Syst. Evol. Microbiol.">
        <title>The Global Catalogue of Microorganisms (GCM) 10K type strain sequencing project: providing services to taxonomists for standard genome sequencing and annotation.</title>
        <authorList>
            <consortium name="The Broad Institute Genomics Platform"/>
            <consortium name="The Broad Institute Genome Sequencing Center for Infectious Disease"/>
            <person name="Wu L."/>
            <person name="Ma J."/>
        </authorList>
    </citation>
    <scope>NUCLEOTIDE SEQUENCE [LARGE SCALE GENOMIC DNA]</scope>
    <source>
        <strain evidence="5">JCM 18532</strain>
    </source>
</reference>
<dbReference type="Pfam" id="PF13561">
    <property type="entry name" value="adh_short_C2"/>
    <property type="match status" value="1"/>
</dbReference>
<evidence type="ECO:0000313" key="4">
    <source>
        <dbReference type="EMBL" id="GAA4722146.1"/>
    </source>
</evidence>
<dbReference type="SMART" id="SM00822">
    <property type="entry name" value="PKS_KR"/>
    <property type="match status" value="1"/>
</dbReference>
<dbReference type="Proteomes" id="UP001499882">
    <property type="component" value="Unassembled WGS sequence"/>
</dbReference>
<name>A0ABP8Y7I3_9ACTN</name>